<evidence type="ECO:0000313" key="2">
    <source>
        <dbReference type="Proteomes" id="UP000629468"/>
    </source>
</evidence>
<organism evidence="1 2">
    <name type="scientific">Agaricus bisporus var. burnettii</name>
    <dbReference type="NCBI Taxonomy" id="192524"/>
    <lineage>
        <taxon>Eukaryota</taxon>
        <taxon>Fungi</taxon>
        <taxon>Dikarya</taxon>
        <taxon>Basidiomycota</taxon>
        <taxon>Agaricomycotina</taxon>
        <taxon>Agaricomycetes</taxon>
        <taxon>Agaricomycetidae</taxon>
        <taxon>Agaricales</taxon>
        <taxon>Agaricineae</taxon>
        <taxon>Agaricaceae</taxon>
        <taxon>Agaricus</taxon>
    </lineage>
</organism>
<dbReference type="AlphaFoldDB" id="A0A8H7C7U9"/>
<accession>A0A8H7C7U9</accession>
<sequence length="109" mass="12248">MDSPLIPCHNRSHSFTRQTAYSHHFKSSLTQQSLSQVIAALVPLYTQCQLSALARAGHCQDSRQPVWSLPSISTQLTFNILNGSMARDETKKEDEVENIIVIQYYTPLG</sequence>
<reference evidence="1 2" key="1">
    <citation type="journal article" name="Sci. Rep.">
        <title>Telomere-to-telomere assembled and centromere annotated genomes of the two main subspecies of the button mushroom Agaricus bisporus reveal especially polymorphic chromosome ends.</title>
        <authorList>
            <person name="Sonnenberg A.S.M."/>
            <person name="Sedaghat-Telgerd N."/>
            <person name="Lavrijssen B."/>
            <person name="Ohm R.A."/>
            <person name="Hendrickx P.M."/>
            <person name="Scholtmeijer K."/>
            <person name="Baars J.J.P."/>
            <person name="van Peer A."/>
        </authorList>
    </citation>
    <scope>NUCLEOTIDE SEQUENCE [LARGE SCALE GENOMIC DNA]</scope>
    <source>
        <strain evidence="1 2">H119_p4</strain>
    </source>
</reference>
<proteinExistence type="predicted"/>
<name>A0A8H7C7U9_AGABI</name>
<dbReference type="EMBL" id="JABXXO010000010">
    <property type="protein sequence ID" value="KAF7768073.1"/>
    <property type="molecule type" value="Genomic_DNA"/>
</dbReference>
<evidence type="ECO:0000313" key="1">
    <source>
        <dbReference type="EMBL" id="KAF7768073.1"/>
    </source>
</evidence>
<dbReference type="Proteomes" id="UP000629468">
    <property type="component" value="Unassembled WGS sequence"/>
</dbReference>
<protein>
    <submittedName>
        <fullName evidence="1">Uncharacterized protein</fullName>
    </submittedName>
</protein>
<comment type="caution">
    <text evidence="1">The sequence shown here is derived from an EMBL/GenBank/DDBJ whole genome shotgun (WGS) entry which is preliminary data.</text>
</comment>
<gene>
    <name evidence="1" type="ORF">Agabi119p4_7316</name>
</gene>